<feature type="region of interest" description="Disordered" evidence="1">
    <location>
        <begin position="1"/>
        <end position="55"/>
    </location>
</feature>
<dbReference type="AlphaFoldDB" id="A0A426YW32"/>
<feature type="compositionally biased region" description="Basic and acidic residues" evidence="1">
    <location>
        <begin position="12"/>
        <end position="55"/>
    </location>
</feature>
<accession>A0A426YW32</accession>
<gene>
    <name evidence="2" type="ORF">B296_00011434</name>
</gene>
<evidence type="ECO:0000313" key="3">
    <source>
        <dbReference type="Proteomes" id="UP000287651"/>
    </source>
</evidence>
<evidence type="ECO:0000313" key="2">
    <source>
        <dbReference type="EMBL" id="RRT55936.1"/>
    </source>
</evidence>
<name>A0A426YW32_ENSVE</name>
<comment type="caution">
    <text evidence="2">The sequence shown here is derived from an EMBL/GenBank/DDBJ whole genome shotgun (WGS) entry which is preliminary data.</text>
</comment>
<sequence>MLRLLTWSGHLAGKEPAKATRKELAEGHPAGKEPTERHPTRKEPEAVGKKPTGKELEAVGKKLAGEYPVGIEERLVSVAPPIRSHPWVGAAATHPRLKLPIAEARTSHQEAAVPNANRNHEKYKRKQSTSASAREFTGKTSP</sequence>
<feature type="compositionally biased region" description="Polar residues" evidence="1">
    <location>
        <begin position="128"/>
        <end position="142"/>
    </location>
</feature>
<evidence type="ECO:0000256" key="1">
    <source>
        <dbReference type="SAM" id="MobiDB-lite"/>
    </source>
</evidence>
<feature type="region of interest" description="Disordered" evidence="1">
    <location>
        <begin position="106"/>
        <end position="142"/>
    </location>
</feature>
<organism evidence="2 3">
    <name type="scientific">Ensete ventricosum</name>
    <name type="common">Abyssinian banana</name>
    <name type="synonym">Musa ensete</name>
    <dbReference type="NCBI Taxonomy" id="4639"/>
    <lineage>
        <taxon>Eukaryota</taxon>
        <taxon>Viridiplantae</taxon>
        <taxon>Streptophyta</taxon>
        <taxon>Embryophyta</taxon>
        <taxon>Tracheophyta</taxon>
        <taxon>Spermatophyta</taxon>
        <taxon>Magnoliopsida</taxon>
        <taxon>Liliopsida</taxon>
        <taxon>Zingiberales</taxon>
        <taxon>Musaceae</taxon>
        <taxon>Ensete</taxon>
    </lineage>
</organism>
<dbReference type="Proteomes" id="UP000287651">
    <property type="component" value="Unassembled WGS sequence"/>
</dbReference>
<reference evidence="2 3" key="1">
    <citation type="journal article" date="2014" name="Agronomy (Basel)">
        <title>A Draft Genome Sequence for Ensete ventricosum, the Drought-Tolerant Tree Against Hunger.</title>
        <authorList>
            <person name="Harrison J."/>
            <person name="Moore K.A."/>
            <person name="Paszkiewicz K."/>
            <person name="Jones T."/>
            <person name="Grant M."/>
            <person name="Ambacheew D."/>
            <person name="Muzemil S."/>
            <person name="Studholme D.J."/>
        </authorList>
    </citation>
    <scope>NUCLEOTIDE SEQUENCE [LARGE SCALE GENOMIC DNA]</scope>
</reference>
<proteinExistence type="predicted"/>
<protein>
    <submittedName>
        <fullName evidence="2">Uncharacterized protein</fullName>
    </submittedName>
</protein>
<dbReference type="EMBL" id="AMZH03009852">
    <property type="protein sequence ID" value="RRT55936.1"/>
    <property type="molecule type" value="Genomic_DNA"/>
</dbReference>